<dbReference type="Proteomes" id="UP000199495">
    <property type="component" value="Unassembled WGS sequence"/>
</dbReference>
<evidence type="ECO:0008006" key="4">
    <source>
        <dbReference type="Google" id="ProtNLM"/>
    </source>
</evidence>
<gene>
    <name evidence="2" type="ORF">SAMN04487974_12147</name>
</gene>
<evidence type="ECO:0000313" key="3">
    <source>
        <dbReference type="Proteomes" id="UP000199495"/>
    </source>
</evidence>
<name>A0A1G7ZP40_9HYPH</name>
<dbReference type="AlphaFoldDB" id="A0A1G7ZP40"/>
<evidence type="ECO:0000313" key="2">
    <source>
        <dbReference type="EMBL" id="SDH10444.1"/>
    </source>
</evidence>
<dbReference type="RefSeq" id="WP_143009447.1">
    <property type="nucleotide sequence ID" value="NZ_FNCS01000021.1"/>
</dbReference>
<keyword evidence="3" id="KW-1185">Reference proteome</keyword>
<protein>
    <recommendedName>
        <fullName evidence="4">Transmembrane transcriptional regulator (Anti-sigma factor RsiW)</fullName>
    </recommendedName>
</protein>
<organism evidence="2 3">
    <name type="scientific">Pelagibacterium luteolum</name>
    <dbReference type="NCBI Taxonomy" id="440168"/>
    <lineage>
        <taxon>Bacteria</taxon>
        <taxon>Pseudomonadati</taxon>
        <taxon>Pseudomonadota</taxon>
        <taxon>Alphaproteobacteria</taxon>
        <taxon>Hyphomicrobiales</taxon>
        <taxon>Devosiaceae</taxon>
        <taxon>Pelagibacterium</taxon>
    </lineage>
</organism>
<evidence type="ECO:0000256" key="1">
    <source>
        <dbReference type="SAM" id="Phobius"/>
    </source>
</evidence>
<sequence length="248" mass="26907">MSADLAFDFETLSAYVDDELDEGTRDKVEAALARDPELSYQVDAIRALKSDIAHMGGDGLRNNRGLRNARPLPYGPAIAAALAVMVVSALLAFAWLETARSPNVDVASQMVAAHDGFVANETPNPVVPAHVREAEVFRQAGLRLVVDETMTFAADNTLRHRGYVGPQGCRVSVFSLPVDARETAERLTFRPDFLSAHWVAGADLLVVVARSMDQVRFEAITSSLRRISDPEFAPTIASVKIPRTTCSA</sequence>
<feature type="transmembrane region" description="Helical" evidence="1">
    <location>
        <begin position="74"/>
        <end position="96"/>
    </location>
</feature>
<proteinExistence type="predicted"/>
<keyword evidence="1" id="KW-0472">Membrane</keyword>
<keyword evidence="1" id="KW-1133">Transmembrane helix</keyword>
<reference evidence="2 3" key="1">
    <citation type="submission" date="2016-10" db="EMBL/GenBank/DDBJ databases">
        <authorList>
            <person name="de Groot N.N."/>
        </authorList>
    </citation>
    <scope>NUCLEOTIDE SEQUENCE [LARGE SCALE GENOMIC DNA]</scope>
    <source>
        <strain evidence="2 3">CGMCC 1.10267</strain>
    </source>
</reference>
<accession>A0A1G7ZP40</accession>
<dbReference type="STRING" id="440168.SAMN04487974_12147"/>
<keyword evidence="1" id="KW-0812">Transmembrane</keyword>
<dbReference type="OrthoDB" id="8031034at2"/>
<dbReference type="EMBL" id="FNCS01000021">
    <property type="protein sequence ID" value="SDH10444.1"/>
    <property type="molecule type" value="Genomic_DNA"/>
</dbReference>